<name>A0A8J7J6I2_9FLAO</name>
<dbReference type="GO" id="GO:0005509">
    <property type="term" value="F:calcium ion binding"/>
    <property type="evidence" value="ECO:0007669"/>
    <property type="project" value="InterPro"/>
</dbReference>
<accession>A0A8J7J6I2</accession>
<dbReference type="Proteomes" id="UP000610931">
    <property type="component" value="Unassembled WGS sequence"/>
</dbReference>
<protein>
    <submittedName>
        <fullName evidence="1">Gliding motility protein</fullName>
    </submittedName>
</protein>
<evidence type="ECO:0000313" key="2">
    <source>
        <dbReference type="Proteomes" id="UP000610931"/>
    </source>
</evidence>
<proteinExistence type="predicted"/>
<dbReference type="InterPro" id="IPR028974">
    <property type="entry name" value="TSP_type-3_rpt"/>
</dbReference>
<feature type="non-terminal residue" evidence="1">
    <location>
        <position position="1428"/>
    </location>
</feature>
<keyword evidence="2" id="KW-1185">Reference proteome</keyword>
<comment type="caution">
    <text evidence="1">The sequence shown here is derived from an EMBL/GenBank/DDBJ whole genome shotgun (WGS) entry which is preliminary data.</text>
</comment>
<reference evidence="1" key="1">
    <citation type="submission" date="2020-12" db="EMBL/GenBank/DDBJ databases">
        <title>Snuella sp. nov., isolated from sediment in Incheon.</title>
        <authorList>
            <person name="Kim W."/>
        </authorList>
    </citation>
    <scope>NUCLEOTIDE SEQUENCE</scope>
    <source>
        <strain evidence="1">CAU 1569</strain>
    </source>
</reference>
<sequence length="1428" mass="153355">MQILWQLRYIAIFFFFTATGFSQLSKTHYIPPITESGENSSTPEDHYIYISTPSTVPISFTIKPVGLSAANYITGTVSKTSPYTYTIGSGRNTQLFVNAFETSTVKSNKGYIIEAQDVIYVSIRINAGAQAGALVSKGLAALGTTFRVGSYTNENPQTNYLNFVSVMATEDNTQVTFSNLPAGLIIENYSGTTPVNVSLNKGESYIIAINSANTSINRDGLIGCLVNSNKNVVVNCGSANGSFHNGNGRDYGIDQIVDLSKVGKEYIFVRGSGDNGWENILVVAHTDNTTISINGNAPIATINAGEYHLIEGNNYSSSGNMYVETSEDVFVYQGIGASNNEANQGMFFVPPLSCEARGNLDNIANITSIGNTTYTGGITIVTKAGATVTINNSPISSFSAVGPNAVTGKSDYVTYKVSNLSGNISVQSTDELYCAYFNLNGVATSGSFYSGFPAAPEINFNITLTPLGICIPNVTLEVANMDNFDSIEWYFNDGTGYVSTGISTLQYTPNASGTYKLIGVLACSGLTLESIEVPVSICPDDVDNDGIIDNIDIDNDNDGILNCTESYGDQNIDLSNISGGTITAGNYTYTGTVSTIGNAATTPFAGNSDGTFMSETPSKSGAIETSVTYDLIFDKNINILLEYGTSSVLGNGLLSNDEEFIIRVPNSKTITLLDPDDQLLIDTNFDGIYESGITQISAFEIRFKLKGSSLALGAGTFSFSANAINAFTYIHKNTSDTNSNQATFRISATCVAKDSDMDGIEDALDLDSDNDGIPDSIENTGTIINLTNLDANLDGLDDAFDPPFDPIDSDSDGVPDFYDLDSDNDGVYDLIETGQLGLLSDTNLDGIIDSGFPFGLNGWVDAAESTPDSGMIGYTLDDSDNDGIFSYIDLDSDGDGCNDVIEAGFSDGNNDGLLGDANITVNTFGLVSNATDGYTLPNSDYLTAAPISITTQPENTEVCESLNTTIFVISDADTFQWEVSTDGINWSILTDNSIYSGSQTSDLSINTTPLSYNNYTYRVKLDRNGNTCGVYSEELSLTVYPLPIINSPVVLIQCDDDADGISIFNLTESNNEISNNAANETFTYYLSQTAALDGDITSLDYITEPTAYENTNAPYSQTLWASVESQQGCASVAEIQLNVAVSQIPNGAIDEVITHCDDFLDMDGNNTSNNDDRDGIASFDFSYVKTMVANFFLPQTPDISFYRNEMDALTEMNPITDISNYRNIGYPNMQQIYIRVDSEIDNDCQAFGPYITLIVEPLPIATPVTIQRQCDYDTSDTDVTYPFDTSQVENDILNGQSLTDLTVEYTYIDINGSTITSNTLPNPFLTASQTIDIKVTNNATNAPDGPCYDETTLEFIVDTQPVIADPVTVPPACDGDAGDIDDDGVSPFDTSSFTSTILGTQSTMEIYYNYIDENGNAVTDSPTLPNPL</sequence>
<organism evidence="1 2">
    <name type="scientific">Snuella sedimenti</name>
    <dbReference type="NCBI Taxonomy" id="2798802"/>
    <lineage>
        <taxon>Bacteria</taxon>
        <taxon>Pseudomonadati</taxon>
        <taxon>Bacteroidota</taxon>
        <taxon>Flavobacteriia</taxon>
        <taxon>Flavobacteriales</taxon>
        <taxon>Flavobacteriaceae</taxon>
        <taxon>Snuella</taxon>
    </lineage>
</organism>
<gene>
    <name evidence="1" type="ORF">JF259_17480</name>
</gene>
<dbReference type="SUPFAM" id="SSF103647">
    <property type="entry name" value="TSP type-3 repeat"/>
    <property type="match status" value="1"/>
</dbReference>
<dbReference type="Gene3D" id="4.10.1080.10">
    <property type="entry name" value="TSP type-3 repeat"/>
    <property type="match status" value="1"/>
</dbReference>
<evidence type="ECO:0000313" key="1">
    <source>
        <dbReference type="EMBL" id="MBJ6369878.1"/>
    </source>
</evidence>
<dbReference type="RefSeq" id="WP_199117002.1">
    <property type="nucleotide sequence ID" value="NZ_JAELVQ010000052.1"/>
</dbReference>
<dbReference type="EMBL" id="JAELVQ010000052">
    <property type="protein sequence ID" value="MBJ6369878.1"/>
    <property type="molecule type" value="Genomic_DNA"/>
</dbReference>